<feature type="transmembrane region" description="Helical" evidence="3">
    <location>
        <begin position="367"/>
        <end position="386"/>
    </location>
</feature>
<dbReference type="Proteomes" id="UP000549394">
    <property type="component" value="Unassembled WGS sequence"/>
</dbReference>
<accession>A0A7I8VRV1</accession>
<dbReference type="CDD" id="cd17352">
    <property type="entry name" value="MFS_MCT_SLC16"/>
    <property type="match status" value="1"/>
</dbReference>
<dbReference type="GO" id="GO:0016020">
    <property type="term" value="C:membrane"/>
    <property type="evidence" value="ECO:0007669"/>
    <property type="project" value="UniProtKB-SubCell"/>
</dbReference>
<feature type="transmembrane region" description="Helical" evidence="3">
    <location>
        <begin position="438"/>
        <end position="460"/>
    </location>
</feature>
<dbReference type="PROSITE" id="PS50850">
    <property type="entry name" value="MFS"/>
    <property type="match status" value="1"/>
</dbReference>
<dbReference type="EMBL" id="CAJFCJ010000008">
    <property type="protein sequence ID" value="CAD5118412.1"/>
    <property type="molecule type" value="Genomic_DNA"/>
</dbReference>
<protein>
    <submittedName>
        <fullName evidence="5">DgyrCDS7122</fullName>
    </submittedName>
</protein>
<evidence type="ECO:0000256" key="3">
    <source>
        <dbReference type="SAM" id="Phobius"/>
    </source>
</evidence>
<gene>
    <name evidence="5" type="ORF">DGYR_LOCUS6788</name>
</gene>
<comment type="caution">
    <text evidence="5">The sequence shown here is derived from an EMBL/GenBank/DDBJ whole genome shotgun (WGS) entry which is preliminary data.</text>
</comment>
<sequence>MVEQKALPVPPDGGWGWVIVIASHIINIIVDGVCFTFGLFLREFQEHFNASFAKTALIGSLIPGLYLGIGPISSALANKFGVRLISIIGALIASMGFFVCVYSNNINTMIFTYGVLGGVGFGLMYLPSIVIVNFYFDKKRATASGIAVCGSGVGTFIFTFLTEPLVNKYSWKGAMWIISGIVLNACVCASFFRPLEAPKPPKSRRNSKSSVIQESFIMRKITEQKARDRTISTGSTDGMLITKDNRIIKDNEFLSQRNGFEHRAVTTIKEEEENGLSRASSQYTVYSNAAKDKVDPADASRPMYRQDIFFTGSVKSIPEYKSQPNMQSYVASVTSIPQRDVGKRSLCTPAIDTFKTMFDLSLFKSMTFNLVCASALLYMMGFFVPFTYSPAFAMEECGVSESQSKIPLLVMGACNTVGRIIAGWLSDRPWISSMILHNAALLIAGITTMFLPFIKSFIFLNIYSALYGLCVATFIALRSIVLVDLLGVQRLTNAFGILLLFQGIATVIGTPIGGAIKDKTGSFWVVYMYAGATLLGASLIGIVANKISSWERKKDEDNSDSLSREVPSLPSETA</sequence>
<comment type="subcellular location">
    <subcellularLocation>
        <location evidence="1">Membrane</location>
        <topology evidence="1">Multi-pass membrane protein</topology>
    </subcellularLocation>
</comment>
<dbReference type="SUPFAM" id="SSF103473">
    <property type="entry name" value="MFS general substrate transporter"/>
    <property type="match status" value="1"/>
</dbReference>
<feature type="transmembrane region" description="Helical" evidence="3">
    <location>
        <begin position="522"/>
        <end position="544"/>
    </location>
</feature>
<dbReference type="OrthoDB" id="6499973at2759"/>
<dbReference type="AlphaFoldDB" id="A0A7I8VRV1"/>
<evidence type="ECO:0000256" key="2">
    <source>
        <dbReference type="SAM" id="MobiDB-lite"/>
    </source>
</evidence>
<feature type="transmembrane region" description="Helical" evidence="3">
    <location>
        <begin position="466"/>
        <end position="487"/>
    </location>
</feature>
<keyword evidence="3" id="KW-0472">Membrane</keyword>
<feature type="domain" description="Major facilitator superfamily (MFS) profile" evidence="4">
    <location>
        <begin position="1"/>
        <end position="548"/>
    </location>
</feature>
<feature type="transmembrane region" description="Helical" evidence="3">
    <location>
        <begin position="110"/>
        <end position="136"/>
    </location>
</feature>
<dbReference type="InterPro" id="IPR050327">
    <property type="entry name" value="Proton-linked_MCT"/>
</dbReference>
<evidence type="ECO:0000313" key="6">
    <source>
        <dbReference type="Proteomes" id="UP000549394"/>
    </source>
</evidence>
<evidence type="ECO:0000259" key="4">
    <source>
        <dbReference type="PROSITE" id="PS50850"/>
    </source>
</evidence>
<dbReference type="PANTHER" id="PTHR11360">
    <property type="entry name" value="MONOCARBOXYLATE TRANSPORTER"/>
    <property type="match status" value="1"/>
</dbReference>
<reference evidence="5 6" key="1">
    <citation type="submission" date="2020-08" db="EMBL/GenBank/DDBJ databases">
        <authorList>
            <person name="Hejnol A."/>
        </authorList>
    </citation>
    <scope>NUCLEOTIDE SEQUENCE [LARGE SCALE GENOMIC DNA]</scope>
</reference>
<dbReference type="InterPro" id="IPR020846">
    <property type="entry name" value="MFS_dom"/>
</dbReference>
<dbReference type="PANTHER" id="PTHR11360:SF286">
    <property type="entry name" value="GH22266P"/>
    <property type="match status" value="1"/>
</dbReference>
<dbReference type="Gene3D" id="1.20.1250.20">
    <property type="entry name" value="MFS general substrate transporter like domains"/>
    <property type="match status" value="2"/>
</dbReference>
<proteinExistence type="predicted"/>
<feature type="transmembrane region" description="Helical" evidence="3">
    <location>
        <begin position="494"/>
        <end position="516"/>
    </location>
</feature>
<feature type="region of interest" description="Disordered" evidence="2">
    <location>
        <begin position="551"/>
        <end position="574"/>
    </location>
</feature>
<keyword evidence="3" id="KW-1133">Transmembrane helix</keyword>
<evidence type="ECO:0000313" key="5">
    <source>
        <dbReference type="EMBL" id="CAD5118412.1"/>
    </source>
</evidence>
<organism evidence="5 6">
    <name type="scientific">Dimorphilus gyrociliatus</name>
    <dbReference type="NCBI Taxonomy" id="2664684"/>
    <lineage>
        <taxon>Eukaryota</taxon>
        <taxon>Metazoa</taxon>
        <taxon>Spiralia</taxon>
        <taxon>Lophotrochozoa</taxon>
        <taxon>Annelida</taxon>
        <taxon>Polychaeta</taxon>
        <taxon>Polychaeta incertae sedis</taxon>
        <taxon>Dinophilidae</taxon>
        <taxon>Dimorphilus</taxon>
    </lineage>
</organism>
<name>A0A7I8VRV1_9ANNE</name>
<dbReference type="Pfam" id="PF07690">
    <property type="entry name" value="MFS_1"/>
    <property type="match status" value="1"/>
</dbReference>
<evidence type="ECO:0000256" key="1">
    <source>
        <dbReference type="ARBA" id="ARBA00004141"/>
    </source>
</evidence>
<keyword evidence="6" id="KW-1185">Reference proteome</keyword>
<feature type="transmembrane region" description="Helical" evidence="3">
    <location>
        <begin position="15"/>
        <end position="41"/>
    </location>
</feature>
<feature type="transmembrane region" description="Helical" evidence="3">
    <location>
        <begin position="143"/>
        <end position="161"/>
    </location>
</feature>
<dbReference type="InterPro" id="IPR036259">
    <property type="entry name" value="MFS_trans_sf"/>
</dbReference>
<dbReference type="InterPro" id="IPR011701">
    <property type="entry name" value="MFS"/>
</dbReference>
<dbReference type="GO" id="GO:0008028">
    <property type="term" value="F:monocarboxylic acid transmembrane transporter activity"/>
    <property type="evidence" value="ECO:0007669"/>
    <property type="project" value="TreeGrafter"/>
</dbReference>
<feature type="transmembrane region" description="Helical" evidence="3">
    <location>
        <begin position="84"/>
        <end position="104"/>
    </location>
</feature>
<feature type="transmembrane region" description="Helical" evidence="3">
    <location>
        <begin position="173"/>
        <end position="195"/>
    </location>
</feature>
<keyword evidence="3" id="KW-0812">Transmembrane</keyword>